<feature type="chain" id="PRO_5008132769" evidence="1">
    <location>
        <begin position="17"/>
        <end position="173"/>
    </location>
</feature>
<dbReference type="EMBL" id="AXCN02000807">
    <property type="status" value="NOT_ANNOTATED_CDS"/>
    <property type="molecule type" value="Genomic_DNA"/>
</dbReference>
<dbReference type="EnsemblMetazoa" id="AFAF009091-RA">
    <property type="protein sequence ID" value="AFAF009091-PA"/>
    <property type="gene ID" value="AFAF009091"/>
</dbReference>
<dbReference type="AlphaFoldDB" id="A0A182QFF6"/>
<feature type="signal peptide" evidence="1">
    <location>
        <begin position="1"/>
        <end position="16"/>
    </location>
</feature>
<dbReference type="Proteomes" id="UP000075886">
    <property type="component" value="Unassembled WGS sequence"/>
</dbReference>
<accession>A0A182QFF6</accession>
<proteinExistence type="predicted"/>
<reference evidence="3" key="1">
    <citation type="submission" date="2014-01" db="EMBL/GenBank/DDBJ databases">
        <title>The Genome Sequence of Anopheles farauti FAR1 (V2).</title>
        <authorList>
            <consortium name="The Broad Institute Genomics Platform"/>
            <person name="Neafsey D.E."/>
            <person name="Besansky N."/>
            <person name="Howell P."/>
            <person name="Walton C."/>
            <person name="Young S.K."/>
            <person name="Zeng Q."/>
            <person name="Gargeya S."/>
            <person name="Fitzgerald M."/>
            <person name="Haas B."/>
            <person name="Abouelleil A."/>
            <person name="Allen A.W."/>
            <person name="Alvarado L."/>
            <person name="Arachchi H.M."/>
            <person name="Berlin A.M."/>
            <person name="Chapman S.B."/>
            <person name="Gainer-Dewar J."/>
            <person name="Goldberg J."/>
            <person name="Griggs A."/>
            <person name="Gujja S."/>
            <person name="Hansen M."/>
            <person name="Howarth C."/>
            <person name="Imamovic A."/>
            <person name="Ireland A."/>
            <person name="Larimer J."/>
            <person name="McCowan C."/>
            <person name="Murphy C."/>
            <person name="Pearson M."/>
            <person name="Poon T.W."/>
            <person name="Priest M."/>
            <person name="Roberts A."/>
            <person name="Saif S."/>
            <person name="Shea T."/>
            <person name="Sisk P."/>
            <person name="Sykes S."/>
            <person name="Wortman J."/>
            <person name="Nusbaum C."/>
            <person name="Birren B."/>
        </authorList>
    </citation>
    <scope>NUCLEOTIDE SEQUENCE [LARGE SCALE GENOMIC DNA]</scope>
    <source>
        <strain evidence="3">FAR1</strain>
    </source>
</reference>
<name>A0A182QFF6_9DIPT</name>
<keyword evidence="1" id="KW-0732">Signal</keyword>
<dbReference type="VEuPathDB" id="VectorBase:AFAF009091"/>
<evidence type="ECO:0000256" key="1">
    <source>
        <dbReference type="SAM" id="SignalP"/>
    </source>
</evidence>
<keyword evidence="3" id="KW-1185">Reference proteome</keyword>
<reference evidence="2" key="2">
    <citation type="submission" date="2020-05" db="UniProtKB">
        <authorList>
            <consortium name="EnsemblMetazoa"/>
        </authorList>
    </citation>
    <scope>IDENTIFICATION</scope>
    <source>
        <strain evidence="2">FAR1</strain>
    </source>
</reference>
<evidence type="ECO:0000313" key="3">
    <source>
        <dbReference type="Proteomes" id="UP000075886"/>
    </source>
</evidence>
<organism evidence="2 3">
    <name type="scientific">Anopheles farauti</name>
    <dbReference type="NCBI Taxonomy" id="69004"/>
    <lineage>
        <taxon>Eukaryota</taxon>
        <taxon>Metazoa</taxon>
        <taxon>Ecdysozoa</taxon>
        <taxon>Arthropoda</taxon>
        <taxon>Hexapoda</taxon>
        <taxon>Insecta</taxon>
        <taxon>Pterygota</taxon>
        <taxon>Neoptera</taxon>
        <taxon>Endopterygota</taxon>
        <taxon>Diptera</taxon>
        <taxon>Nematocera</taxon>
        <taxon>Culicoidea</taxon>
        <taxon>Culicidae</taxon>
        <taxon>Anophelinae</taxon>
        <taxon>Anopheles</taxon>
    </lineage>
</organism>
<evidence type="ECO:0000313" key="2">
    <source>
        <dbReference type="EnsemblMetazoa" id="AFAF009091-PA"/>
    </source>
</evidence>
<protein>
    <submittedName>
        <fullName evidence="2">Uncharacterized protein</fullName>
    </submittedName>
</protein>
<sequence length="173" mass="19006">MATLWLIGLMVVSCSGQLVNDTYGGLTGWVSSAEASSQQRQQQQQIVKWDNLKRYSMNYSSPGEVSNPATALSKFELRDESLSSRMTSGVVGGVKIVLNIVRFIGDFLRKFGAELRVAKCLLMYSLTFQPLSSKVAGGSIQNWLAGYFGAEDARDLYRFLSRNVLAQLGFGAD</sequence>
<dbReference type="STRING" id="69004.A0A182QFF6"/>